<reference evidence="4 5" key="2">
    <citation type="submission" date="2024-09" db="EMBL/GenBank/DDBJ databases">
        <title>Draft genome sequence of Candidatus Magnetaquicoccaceae bacterium FCR-1.</title>
        <authorList>
            <person name="Shimoshige H."/>
            <person name="Shimamura S."/>
            <person name="Taoka A."/>
            <person name="Kobayashi H."/>
            <person name="Maekawa T."/>
        </authorList>
    </citation>
    <scope>NUCLEOTIDE SEQUENCE [LARGE SCALE GENOMIC DNA]</scope>
    <source>
        <strain evidence="4 5">FCR-1</strain>
    </source>
</reference>
<protein>
    <submittedName>
        <fullName evidence="4">Two-component system, chemotaxis family, chemotaxis protein CheV</fullName>
    </submittedName>
</protein>
<comment type="caution">
    <text evidence="4">The sequence shown here is derived from an EMBL/GenBank/DDBJ whole genome shotgun (WGS) entry which is preliminary data.</text>
</comment>
<reference evidence="4 5" key="1">
    <citation type="submission" date="2024-05" db="EMBL/GenBank/DDBJ databases">
        <authorList>
            <consortium name="Candidatus Magnetaquicoccaceae bacterium FCR-1 genome sequencing consortium"/>
            <person name="Shimoshige H."/>
            <person name="Shimamura S."/>
            <person name="Taoka A."/>
            <person name="Kobayashi H."/>
            <person name="Maekawa T."/>
        </authorList>
    </citation>
    <scope>NUCLEOTIDE SEQUENCE [LARGE SCALE GENOMIC DNA]</scope>
    <source>
        <strain evidence="4 5">FCR-1</strain>
    </source>
</reference>
<dbReference type="PROSITE" id="PS50851">
    <property type="entry name" value="CHEW"/>
    <property type="match status" value="1"/>
</dbReference>
<dbReference type="InterPro" id="IPR002545">
    <property type="entry name" value="CheW-lke_dom"/>
</dbReference>
<keyword evidence="1" id="KW-0597">Phosphoprotein</keyword>
<keyword evidence="5" id="KW-1185">Reference proteome</keyword>
<accession>A0ABQ0C641</accession>
<dbReference type="RefSeq" id="WP_420904055.1">
    <property type="nucleotide sequence ID" value="NZ_BAAFGK010000002.1"/>
</dbReference>
<dbReference type="Gene3D" id="2.30.30.40">
    <property type="entry name" value="SH3 Domains"/>
    <property type="match status" value="1"/>
</dbReference>
<evidence type="ECO:0000259" key="3">
    <source>
        <dbReference type="PROSITE" id="PS50851"/>
    </source>
</evidence>
<dbReference type="InterPro" id="IPR036061">
    <property type="entry name" value="CheW-like_dom_sf"/>
</dbReference>
<gene>
    <name evidence="4" type="primary">cheV</name>
    <name evidence="4" type="ORF">SIID45300_00650</name>
</gene>
<dbReference type="InterPro" id="IPR011006">
    <property type="entry name" value="CheY-like_superfamily"/>
</dbReference>
<dbReference type="EMBL" id="BAAFGK010000002">
    <property type="protein sequence ID" value="GAB0056344.1"/>
    <property type="molecule type" value="Genomic_DNA"/>
</dbReference>
<dbReference type="PROSITE" id="PS50110">
    <property type="entry name" value="RESPONSE_REGULATORY"/>
    <property type="match status" value="1"/>
</dbReference>
<dbReference type="SMART" id="SM00260">
    <property type="entry name" value="CheW"/>
    <property type="match status" value="1"/>
</dbReference>
<dbReference type="PANTHER" id="PTHR47233">
    <property type="entry name" value="CHEMOTAXIS PROTEIN CHEV"/>
    <property type="match status" value="1"/>
</dbReference>
<dbReference type="SMART" id="SM00448">
    <property type="entry name" value="REC"/>
    <property type="match status" value="1"/>
</dbReference>
<sequence length="313" mass="34920">MRVSKPDDNFMADVNKRANLAFSNEMEMLTFVLTDGQLYGLNVFKIIEIIECPKTITRIPQSHPAIKGTIDFRGHAINLLDLSEALGLEPVAYLTNLSYVLVCEYSTSIQGFLVSEPDRLIQKSWNDVIRPDGALYGGSYLTAITYDNDRTVQILDVEKILGDIVGIEDVISQDLAQRAKKLRIENFHVLAVDDSTAARQLMASAFNQLGLRHTMFDSADKALAELERCVASGEIPYNIIFSDIEMPVMDGFTFTRKVRQIPKLANIYLALHSSLSNRSNQEKAEQMGANAFIPKFQPNKIATAILEQIENAA</sequence>
<proteinExistence type="predicted"/>
<feature type="domain" description="Response regulatory" evidence="2">
    <location>
        <begin position="188"/>
        <end position="310"/>
    </location>
</feature>
<dbReference type="Gene3D" id="3.40.50.2300">
    <property type="match status" value="1"/>
</dbReference>
<dbReference type="Proteomes" id="UP001628193">
    <property type="component" value="Unassembled WGS sequence"/>
</dbReference>
<evidence type="ECO:0000256" key="1">
    <source>
        <dbReference type="PROSITE-ProRule" id="PRU00169"/>
    </source>
</evidence>
<dbReference type="Pfam" id="PF01584">
    <property type="entry name" value="CheW"/>
    <property type="match status" value="1"/>
</dbReference>
<feature type="domain" description="CheW-like" evidence="3">
    <location>
        <begin position="25"/>
        <end position="166"/>
    </location>
</feature>
<dbReference type="Gene3D" id="2.40.50.180">
    <property type="entry name" value="CheA-289, Domain 4"/>
    <property type="match status" value="1"/>
</dbReference>
<feature type="modified residue" description="4-aspartylphosphate" evidence="1">
    <location>
        <position position="243"/>
    </location>
</feature>
<dbReference type="Pfam" id="PF00072">
    <property type="entry name" value="Response_reg"/>
    <property type="match status" value="1"/>
</dbReference>
<dbReference type="SUPFAM" id="SSF50341">
    <property type="entry name" value="CheW-like"/>
    <property type="match status" value="1"/>
</dbReference>
<dbReference type="SUPFAM" id="SSF52172">
    <property type="entry name" value="CheY-like"/>
    <property type="match status" value="1"/>
</dbReference>
<dbReference type="PANTHER" id="PTHR47233:SF3">
    <property type="entry name" value="CHEMOTAXIS PROTEIN CHEV"/>
    <property type="match status" value="1"/>
</dbReference>
<organism evidence="4 5">
    <name type="scientific">Candidatus Magnetaquiglobus chichijimensis</name>
    <dbReference type="NCBI Taxonomy" id="3141448"/>
    <lineage>
        <taxon>Bacteria</taxon>
        <taxon>Pseudomonadati</taxon>
        <taxon>Pseudomonadota</taxon>
        <taxon>Magnetococcia</taxon>
        <taxon>Magnetococcales</taxon>
        <taxon>Candidatus Magnetaquicoccaceae</taxon>
        <taxon>Candidatus Magnetaquiglobus</taxon>
    </lineage>
</organism>
<evidence type="ECO:0000259" key="2">
    <source>
        <dbReference type="PROSITE" id="PS50110"/>
    </source>
</evidence>
<dbReference type="InterPro" id="IPR001789">
    <property type="entry name" value="Sig_transdc_resp-reg_receiver"/>
</dbReference>
<dbReference type="InterPro" id="IPR024181">
    <property type="entry name" value="Chemotax_regulator_CheV"/>
</dbReference>
<evidence type="ECO:0000313" key="4">
    <source>
        <dbReference type="EMBL" id="GAB0056344.1"/>
    </source>
</evidence>
<name>A0ABQ0C641_9PROT</name>
<evidence type="ECO:0000313" key="5">
    <source>
        <dbReference type="Proteomes" id="UP001628193"/>
    </source>
</evidence>
<dbReference type="PIRSF" id="PIRSF002867">
    <property type="entry name" value="CheV"/>
    <property type="match status" value="1"/>
</dbReference>